<sequence length="864" mass="95441">MSAALSHRFASLDGRLSGSFAQDSITSSSTDEAVPMFGPSLLDPGELGTPMSADHTMASQVDTEGLQAETHSCQHCEKQFNRLCDLNKHAKSHSRPFKCAFQNCKYWSLGWPTAKELERHVNDKHSAAPQTYPCLFQHCSYRSKRESNCKQHMEKTHGWRYVRSKSNGRRVSRRVGSQLAALQTFLPTNPSQSFHQKSSSFKPSPRPAADDFVLFPHGRDYAPSDDDYDHDGFMDLDDGGSQGSDVVIPWTSPDTRLRRRETFLQKFTQKFNKHEDDPPIDPQLSSVGGIDTPKSSTAYNNLDPASYTAGTARNASTEKRPISSVTAHSLPSTPYTMDFQQRPGGSVPPVRHGRSSSVNMMPSAVTPSVQHAISRIPKISKRKEEEDPEDEHPQKKFKPSPKADFKDNQMPDIFVAAHPEVYNRNTKPLYQSCETAHKDISTLVRHLSRAPHRLECAERYIHSFDVIPVELSHTKRGVCRRCWEVFTNHDAFISHISAECEKVSKGKREKWRILYDSFTPLSTDHIAAQTSNVAHHLPLPNGVANNREMYGADASADEDDDSPVAPPSPTTVDLGPRVPLELEGVGEIEKLRKENRQLKAFARVVIKQINQARGLIDLSPLVAIPSLVQAIEGSSEVESGADMRLPGRITFPANLGDDHPDPASLVGHMNSQPTDVDAQGMMDDIQQTLSRTSSGMSGSDRSTIRHVSNSPRQPFEVFAGDNSRTPNPRSANPNGGPTPTRHQPTSLPDSGYGSDKKRNSVAGQDLVDQTEQAYPQPRHAIVPIPRDQVGRPDPSPPFVQGRADQPGQQPGHPIDVSLEPMLPSSGMSPDLFTTQDDADAYYLSKDLMEQFGGYSQPSSSSCQS</sequence>
<reference evidence="4 5" key="1">
    <citation type="submission" date="2016-10" db="EMBL/GenBank/DDBJ databases">
        <title>Draft genome sequence of Coniochaeta ligniaria NRRL30616, a lignocellulolytic fungus for bioabatement of inhibitors in plant biomass hydrolysates.</title>
        <authorList>
            <consortium name="DOE Joint Genome Institute"/>
            <person name="Jimenez D.J."/>
            <person name="Hector R.E."/>
            <person name="Riley R."/>
            <person name="Sun H."/>
            <person name="Grigoriev I.V."/>
            <person name="Van Elsas J.D."/>
            <person name="Nichols N.N."/>
        </authorList>
    </citation>
    <scope>NUCLEOTIDE SEQUENCE [LARGE SCALE GENOMIC DNA]</scope>
    <source>
        <strain evidence="4 5">NRRL 30616</strain>
    </source>
</reference>
<feature type="region of interest" description="Disordered" evidence="2">
    <location>
        <begin position="553"/>
        <end position="576"/>
    </location>
</feature>
<feature type="compositionally biased region" description="Low complexity" evidence="2">
    <location>
        <begin position="190"/>
        <end position="203"/>
    </location>
</feature>
<evidence type="ECO:0000256" key="2">
    <source>
        <dbReference type="SAM" id="MobiDB-lite"/>
    </source>
</evidence>
<feature type="domain" description="C2H2-type" evidence="3">
    <location>
        <begin position="71"/>
        <end position="98"/>
    </location>
</feature>
<dbReference type="Proteomes" id="UP000182658">
    <property type="component" value="Unassembled WGS sequence"/>
</dbReference>
<feature type="region of interest" description="Disordered" evidence="2">
    <location>
        <begin position="772"/>
        <end position="833"/>
    </location>
</feature>
<evidence type="ECO:0000256" key="1">
    <source>
        <dbReference type="PROSITE-ProRule" id="PRU00042"/>
    </source>
</evidence>
<evidence type="ECO:0000259" key="3">
    <source>
        <dbReference type="PROSITE" id="PS50157"/>
    </source>
</evidence>
<dbReference type="InterPro" id="IPR013087">
    <property type="entry name" value="Znf_C2H2_type"/>
</dbReference>
<dbReference type="Gene3D" id="3.30.160.60">
    <property type="entry name" value="Classic Zinc Finger"/>
    <property type="match status" value="1"/>
</dbReference>
<keyword evidence="1" id="KW-0863">Zinc-finger</keyword>
<gene>
    <name evidence="4" type="ORF">CONLIGDRAFT_208300</name>
</gene>
<protein>
    <recommendedName>
        <fullName evidence="3">C2H2-type domain-containing protein</fullName>
    </recommendedName>
</protein>
<name>A0A1J7JXC9_9PEZI</name>
<evidence type="ECO:0000313" key="5">
    <source>
        <dbReference type="Proteomes" id="UP000182658"/>
    </source>
</evidence>
<keyword evidence="1" id="KW-0862">Zinc</keyword>
<feature type="region of interest" description="Disordered" evidence="2">
    <location>
        <begin position="272"/>
        <end position="407"/>
    </location>
</feature>
<dbReference type="EMBL" id="KV875094">
    <property type="protein sequence ID" value="OIW34076.1"/>
    <property type="molecule type" value="Genomic_DNA"/>
</dbReference>
<dbReference type="SMART" id="SM00355">
    <property type="entry name" value="ZnF_C2H2"/>
    <property type="match status" value="4"/>
</dbReference>
<dbReference type="InParanoid" id="A0A1J7JXC9"/>
<keyword evidence="5" id="KW-1185">Reference proteome</keyword>
<dbReference type="GO" id="GO:0008270">
    <property type="term" value="F:zinc ion binding"/>
    <property type="evidence" value="ECO:0007669"/>
    <property type="project" value="UniProtKB-KW"/>
</dbReference>
<dbReference type="PROSITE" id="PS00028">
    <property type="entry name" value="ZINC_FINGER_C2H2_1"/>
    <property type="match status" value="1"/>
</dbReference>
<feature type="compositionally biased region" description="Polar residues" evidence="2">
    <location>
        <begin position="323"/>
        <end position="339"/>
    </location>
</feature>
<feature type="region of interest" description="Disordered" evidence="2">
    <location>
        <begin position="188"/>
        <end position="209"/>
    </location>
</feature>
<feature type="compositionally biased region" description="Polar residues" evidence="2">
    <location>
        <begin position="355"/>
        <end position="371"/>
    </location>
</feature>
<organism evidence="4 5">
    <name type="scientific">Coniochaeta ligniaria NRRL 30616</name>
    <dbReference type="NCBI Taxonomy" id="1408157"/>
    <lineage>
        <taxon>Eukaryota</taxon>
        <taxon>Fungi</taxon>
        <taxon>Dikarya</taxon>
        <taxon>Ascomycota</taxon>
        <taxon>Pezizomycotina</taxon>
        <taxon>Sordariomycetes</taxon>
        <taxon>Sordariomycetidae</taxon>
        <taxon>Coniochaetales</taxon>
        <taxon>Coniochaetaceae</taxon>
        <taxon>Coniochaeta</taxon>
    </lineage>
</organism>
<feature type="region of interest" description="Disordered" evidence="2">
    <location>
        <begin position="690"/>
        <end position="760"/>
    </location>
</feature>
<dbReference type="STRING" id="1408157.A0A1J7JXC9"/>
<feature type="compositionally biased region" description="Polar residues" evidence="2">
    <location>
        <begin position="690"/>
        <end position="712"/>
    </location>
</feature>
<dbReference type="AlphaFoldDB" id="A0A1J7JXC9"/>
<feature type="compositionally biased region" description="Polar residues" evidence="2">
    <location>
        <begin position="722"/>
        <end position="748"/>
    </location>
</feature>
<dbReference type="OrthoDB" id="9368434at2759"/>
<proteinExistence type="predicted"/>
<evidence type="ECO:0000313" key="4">
    <source>
        <dbReference type="EMBL" id="OIW34076.1"/>
    </source>
</evidence>
<dbReference type="PROSITE" id="PS50157">
    <property type="entry name" value="ZINC_FINGER_C2H2_2"/>
    <property type="match status" value="1"/>
</dbReference>
<accession>A0A1J7JXC9</accession>
<keyword evidence="1" id="KW-0479">Metal-binding</keyword>